<reference evidence="2" key="1">
    <citation type="submission" date="2019-08" db="EMBL/GenBank/DDBJ databases">
        <authorList>
            <person name="Kucharzyk K."/>
            <person name="Murdoch R.W."/>
            <person name="Higgins S."/>
            <person name="Loffler F."/>
        </authorList>
    </citation>
    <scope>NUCLEOTIDE SEQUENCE</scope>
</reference>
<feature type="compositionally biased region" description="Basic and acidic residues" evidence="1">
    <location>
        <begin position="179"/>
        <end position="190"/>
    </location>
</feature>
<feature type="compositionally biased region" description="Basic residues" evidence="1">
    <location>
        <begin position="169"/>
        <end position="178"/>
    </location>
</feature>
<feature type="region of interest" description="Disordered" evidence="1">
    <location>
        <begin position="156"/>
        <end position="208"/>
    </location>
</feature>
<sequence length="208" mass="21656">MSDLEQPPFGGLVVKPVKLRDEPACKPGSVPHGGGDHPSATTIAGGLPLGLSTQPCDLPGSSGGQPSVTSADARRRPLGLAPGGVCRAATVTSRAVVSYTAVSPLPGPGSRKETVSGRFVFCGTVPRVTPGGRYPPPRPVEPGLSSACAAITQPTRPIDHSMPRSPQPRTRHPARHNARREPATRHECHARQCGHGRAPQSGRHHESC</sequence>
<comment type="caution">
    <text evidence="2">The sequence shown here is derived from an EMBL/GenBank/DDBJ whole genome shotgun (WGS) entry which is preliminary data.</text>
</comment>
<dbReference type="AlphaFoldDB" id="A0A645BM90"/>
<dbReference type="EMBL" id="VSSQ01019924">
    <property type="protein sequence ID" value="MPM64393.1"/>
    <property type="molecule type" value="Genomic_DNA"/>
</dbReference>
<gene>
    <name evidence="2" type="ORF">SDC9_111279</name>
</gene>
<evidence type="ECO:0000313" key="2">
    <source>
        <dbReference type="EMBL" id="MPM64393.1"/>
    </source>
</evidence>
<evidence type="ECO:0000256" key="1">
    <source>
        <dbReference type="SAM" id="MobiDB-lite"/>
    </source>
</evidence>
<accession>A0A645BM90</accession>
<organism evidence="2">
    <name type="scientific">bioreactor metagenome</name>
    <dbReference type="NCBI Taxonomy" id="1076179"/>
    <lineage>
        <taxon>unclassified sequences</taxon>
        <taxon>metagenomes</taxon>
        <taxon>ecological metagenomes</taxon>
    </lineage>
</organism>
<proteinExistence type="predicted"/>
<name>A0A645BM90_9ZZZZ</name>
<protein>
    <submittedName>
        <fullName evidence="2">Uncharacterized protein</fullName>
    </submittedName>
</protein>
<feature type="region of interest" description="Disordered" evidence="1">
    <location>
        <begin position="1"/>
        <end position="71"/>
    </location>
</feature>